<evidence type="ECO:0000256" key="11">
    <source>
        <dbReference type="RuleBase" id="RU363063"/>
    </source>
</evidence>
<evidence type="ECO:0000256" key="4">
    <source>
        <dbReference type="ARBA" id="ARBA00022679"/>
    </source>
</evidence>
<dbReference type="GO" id="GO:0000139">
    <property type="term" value="C:Golgi membrane"/>
    <property type="evidence" value="ECO:0007669"/>
    <property type="project" value="UniProtKB-SubCell"/>
</dbReference>
<evidence type="ECO:0000256" key="3">
    <source>
        <dbReference type="ARBA" id="ARBA00022676"/>
    </source>
</evidence>
<gene>
    <name evidence="12" type="ORF">E2986_02392</name>
</gene>
<keyword evidence="10" id="KW-0325">Glycoprotein</keyword>
<organism evidence="12 13">
    <name type="scientific">Frieseomelitta varia</name>
    <dbReference type="NCBI Taxonomy" id="561572"/>
    <lineage>
        <taxon>Eukaryota</taxon>
        <taxon>Metazoa</taxon>
        <taxon>Ecdysozoa</taxon>
        <taxon>Arthropoda</taxon>
        <taxon>Hexapoda</taxon>
        <taxon>Insecta</taxon>
        <taxon>Pterygota</taxon>
        <taxon>Neoptera</taxon>
        <taxon>Endopterygota</taxon>
        <taxon>Hymenoptera</taxon>
        <taxon>Apocrita</taxon>
        <taxon>Aculeata</taxon>
        <taxon>Apoidea</taxon>
        <taxon>Anthophila</taxon>
        <taxon>Apidae</taxon>
        <taxon>Frieseomelitta</taxon>
    </lineage>
</organism>
<evidence type="ECO:0000256" key="7">
    <source>
        <dbReference type="ARBA" id="ARBA00022989"/>
    </source>
</evidence>
<accession>A0A833RR52</accession>
<dbReference type="Proteomes" id="UP000655588">
    <property type="component" value="Unassembled WGS sequence"/>
</dbReference>
<dbReference type="InterPro" id="IPR002659">
    <property type="entry name" value="Glyco_trans_31"/>
</dbReference>
<dbReference type="EMBL" id="WNWW01000894">
    <property type="protein sequence ID" value="KAF3421056.1"/>
    <property type="molecule type" value="Genomic_DNA"/>
</dbReference>
<dbReference type="Gene3D" id="3.90.550.50">
    <property type="match status" value="1"/>
</dbReference>
<keyword evidence="13" id="KW-1185">Reference proteome</keyword>
<evidence type="ECO:0000256" key="8">
    <source>
        <dbReference type="ARBA" id="ARBA00023034"/>
    </source>
</evidence>
<evidence type="ECO:0000256" key="9">
    <source>
        <dbReference type="ARBA" id="ARBA00023136"/>
    </source>
</evidence>
<comment type="similarity">
    <text evidence="2 11">Belongs to the glycosyltransferase 31 family.</text>
</comment>
<evidence type="ECO:0000256" key="6">
    <source>
        <dbReference type="ARBA" id="ARBA00022968"/>
    </source>
</evidence>
<proteinExistence type="inferred from homology"/>
<protein>
    <recommendedName>
        <fullName evidence="11">Hexosyltransferase</fullName>
        <ecNumber evidence="11">2.4.1.-</ecNumber>
    </recommendedName>
</protein>
<dbReference type="GO" id="GO:0016758">
    <property type="term" value="F:hexosyltransferase activity"/>
    <property type="evidence" value="ECO:0007669"/>
    <property type="project" value="InterPro"/>
</dbReference>
<dbReference type="Pfam" id="PF01762">
    <property type="entry name" value="Galactosyl_T"/>
    <property type="match status" value="1"/>
</dbReference>
<evidence type="ECO:0000313" key="12">
    <source>
        <dbReference type="EMBL" id="KAF3421056.1"/>
    </source>
</evidence>
<name>A0A833RR52_9HYME</name>
<dbReference type="FunFam" id="3.90.550.50:FF:000001">
    <property type="entry name" value="Hexosyltransferase"/>
    <property type="match status" value="1"/>
</dbReference>
<keyword evidence="8 11" id="KW-0333">Golgi apparatus</keyword>
<evidence type="ECO:0000256" key="2">
    <source>
        <dbReference type="ARBA" id="ARBA00008661"/>
    </source>
</evidence>
<comment type="subcellular location">
    <subcellularLocation>
        <location evidence="1 11">Golgi apparatus membrane</location>
        <topology evidence="1 11">Single-pass type II membrane protein</topology>
    </subcellularLocation>
</comment>
<evidence type="ECO:0000256" key="5">
    <source>
        <dbReference type="ARBA" id="ARBA00022692"/>
    </source>
</evidence>
<keyword evidence="3 11" id="KW-0328">Glycosyltransferase</keyword>
<dbReference type="EC" id="2.4.1.-" evidence="11"/>
<sequence>MLDKRRLHASGTSPYTLIFVVALALTGCFSFWLHIDSSGSPTPYSSASAPGYLLILPGNVTPSPQPYLLHELPFGDKSTLIDIKDFRFTINNDPCNRTHPLLLMLVHSAPENFIKRNVVRETWGQQSPDVELLFFVGSSDEYQTMLEEENKKYKDLIQGNFLDAYRNMTYKHVMALKWATYHCPSAKYILKLDDDVFVHIPAMLDFLTRDLSPWGARRLILCDLLSTGTVKRSWRSKWRVSPQEYPGRHYPAYCAGWAILYSPDSVFLLYREAQKEPYFWIDDVHITGTLARKVNLTQTSLHYLVLTNENMQDLLSNPSSHREFLFGPPNLTENEIRALQSLVIKPRPSSESLYHAALQKKQISKHQNGHFVLLMALEQLKSVSELTKRITINAQ</sequence>
<keyword evidence="4" id="KW-0808">Transferase</keyword>
<dbReference type="AlphaFoldDB" id="A0A833RR52"/>
<dbReference type="PANTHER" id="PTHR11214:SF376">
    <property type="entry name" value="HEXOSYLTRANSFERASE"/>
    <property type="match status" value="1"/>
</dbReference>
<dbReference type="PANTHER" id="PTHR11214">
    <property type="entry name" value="BETA-1,3-N-ACETYLGLUCOSAMINYLTRANSFERASE"/>
    <property type="match status" value="1"/>
</dbReference>
<evidence type="ECO:0000256" key="1">
    <source>
        <dbReference type="ARBA" id="ARBA00004323"/>
    </source>
</evidence>
<keyword evidence="9 11" id="KW-0472">Membrane</keyword>
<reference evidence="12" key="1">
    <citation type="submission" date="2019-11" db="EMBL/GenBank/DDBJ databases">
        <title>The nuclear and mitochondrial genomes of Frieseomelitta varia - a highly eusocial stingless bee (Meliponini) with a permanently sterile worker caste.</title>
        <authorList>
            <person name="Freitas F.C.P."/>
            <person name="Lourenco A.P."/>
            <person name="Nunes F.M.F."/>
            <person name="Paschoal A.R."/>
            <person name="Abreu F.C.P."/>
            <person name="Barbin F.O."/>
            <person name="Bataglia L."/>
            <person name="Cardoso-Junior C.A.M."/>
            <person name="Cervoni M.S."/>
            <person name="Silva S.R."/>
            <person name="Dalarmi F."/>
            <person name="Del Lama M.A."/>
            <person name="Depintor T.S."/>
            <person name="Ferreira K.M."/>
            <person name="Goria P.S."/>
            <person name="Jaskot M.C."/>
            <person name="Lago D.C."/>
            <person name="Luna-Lucena D."/>
            <person name="Moda L.M."/>
            <person name="Nascimento L."/>
            <person name="Pedrino M."/>
            <person name="Rabico F.O."/>
            <person name="Sanches F.C."/>
            <person name="Santos D.E."/>
            <person name="Santos C.G."/>
            <person name="Vieira J."/>
            <person name="Lopes T.F."/>
            <person name="Barchuk A.R."/>
            <person name="Hartfelder K."/>
            <person name="Simoes Z.L.P."/>
            <person name="Bitondi M.M.G."/>
            <person name="Pinheiro D.G."/>
        </authorList>
    </citation>
    <scope>NUCLEOTIDE SEQUENCE</scope>
    <source>
        <strain evidence="12">USP_RPSP 00005682</strain>
        <tissue evidence="12">Whole individual</tissue>
    </source>
</reference>
<keyword evidence="6 11" id="KW-0735">Signal-anchor</keyword>
<evidence type="ECO:0000256" key="10">
    <source>
        <dbReference type="ARBA" id="ARBA00023180"/>
    </source>
</evidence>
<feature type="transmembrane region" description="Helical" evidence="11">
    <location>
        <begin position="12"/>
        <end position="33"/>
    </location>
</feature>
<evidence type="ECO:0000313" key="13">
    <source>
        <dbReference type="Proteomes" id="UP000655588"/>
    </source>
</evidence>
<keyword evidence="7 11" id="KW-1133">Transmembrane helix</keyword>
<comment type="caution">
    <text evidence="12">The sequence shown here is derived from an EMBL/GenBank/DDBJ whole genome shotgun (WGS) entry which is preliminary data.</text>
</comment>
<dbReference type="PROSITE" id="PS51257">
    <property type="entry name" value="PROKAR_LIPOPROTEIN"/>
    <property type="match status" value="1"/>
</dbReference>
<dbReference type="GO" id="GO:0006493">
    <property type="term" value="P:protein O-linked glycosylation"/>
    <property type="evidence" value="ECO:0007669"/>
    <property type="project" value="TreeGrafter"/>
</dbReference>
<keyword evidence="5 11" id="KW-0812">Transmembrane</keyword>